<protein>
    <recommendedName>
        <fullName evidence="1">T6SS Tle3 phospholipase effector alpha/beta domain-containing protein</fullName>
    </recommendedName>
</protein>
<dbReference type="RefSeq" id="WP_196563562.1">
    <property type="nucleotide sequence ID" value="NZ_JADSJR010000003.1"/>
</dbReference>
<dbReference type="InterPro" id="IPR029058">
    <property type="entry name" value="AB_hydrolase_fold"/>
</dbReference>
<dbReference type="Pfam" id="PF24322">
    <property type="entry name" value="Tle3"/>
    <property type="match status" value="1"/>
</dbReference>
<dbReference type="Gene3D" id="3.40.50.1820">
    <property type="entry name" value="alpha/beta hydrolase"/>
    <property type="match status" value="1"/>
</dbReference>
<feature type="domain" description="T6SS Tle3 phospholipase effector alpha/beta" evidence="1">
    <location>
        <begin position="42"/>
        <end position="456"/>
    </location>
</feature>
<evidence type="ECO:0000313" key="3">
    <source>
        <dbReference type="Proteomes" id="UP000612266"/>
    </source>
</evidence>
<dbReference type="InterPro" id="IPR056221">
    <property type="entry name" value="Tle3_ab_dom"/>
</dbReference>
<gene>
    <name evidence="2" type="ORF">I4901_03605</name>
</gene>
<dbReference type="AlphaFoldDB" id="A0A8I0WQI5"/>
<organism evidence="2 3">
    <name type="scientific">Proteus terrae subsp. cibarius</name>
    <dbReference type="NCBI Taxonomy" id="626774"/>
    <lineage>
        <taxon>Bacteria</taxon>
        <taxon>Pseudomonadati</taxon>
        <taxon>Pseudomonadota</taxon>
        <taxon>Gammaproteobacteria</taxon>
        <taxon>Enterobacterales</taxon>
        <taxon>Morganellaceae</taxon>
        <taxon>Proteus</taxon>
    </lineage>
</organism>
<evidence type="ECO:0000259" key="1">
    <source>
        <dbReference type="Pfam" id="PF24322"/>
    </source>
</evidence>
<comment type="caution">
    <text evidence="2">The sequence shown here is derived from an EMBL/GenBank/DDBJ whole genome shotgun (WGS) entry which is preliminary data.</text>
</comment>
<dbReference type="Proteomes" id="UP000612266">
    <property type="component" value="Unassembled WGS sequence"/>
</dbReference>
<dbReference type="SUPFAM" id="SSF53474">
    <property type="entry name" value="alpha/beta-Hydrolases"/>
    <property type="match status" value="1"/>
</dbReference>
<sequence length="738" mass="85329">MMSNSNPTRWLKPKECLDGSQEWRSITHAANIGGEIHVKPHLPGIIIFVHGVNSEGEWYDDAERELCAGLNERLNLTNTDYQLKQNEYYEPKFILDEKNYDNSHYIYEEPIRTLKKLGNSPVIRFYWGYRATDDDLGQYCIPLKNKEGESYHRLVNEMLNPEYSDEEDGIPTLDDIDKLDFIEKYNSLPSREKKAFIHENIKHKGPFFWGGGPFQNGCNNLVSLWSEHGFNNLAMLWTVIPTPIPFNVQAFNPESDRLLTKSPPRHYYAHAVKRLANLVKKIRENNPYDTVTVISHSQGTMIALAAAAIEAPDSLFVLNSPYATKDNFLNSYSYVYNENINEAHREATLKEIIDKIAKNKNRLKGSPCGYSSLVVGESEDKKSWTPDVIIYKGNKLDIRDNENKENKKNIEINKEKFTKGEFIKERDNHGRFYIYCNPHDRVMGSSPLESIGWCPLPNTEERGQIQHHPLFALEHPPYIRMLARNTPCGGKPNPKTIFTDANRLFSDGNIFWDSNTKTLEGFAWPEPSANISLNINAPEVPHPITPAELATFDEDFAVIEKKEEKPAPEINIDADNQKKEIPLGQGYGQLIYNPKSRSYEPKDAEYYFYKDLYSYQHRIWVELTPEEKKVLKNNPLLDPQDQNATTKYETLEEMKKRIREYNQRPTDHGTLPRNSLFLRRVVTYDLPIGYCEIGRSPEKMDELRKYADWLSGLDIYMEKGELDLPEMSDIIKNPLKKK</sequence>
<evidence type="ECO:0000313" key="2">
    <source>
        <dbReference type="EMBL" id="MBG2913453.1"/>
    </source>
</evidence>
<proteinExistence type="predicted"/>
<name>A0A8I0WQI5_9GAMM</name>
<accession>A0A8I0WQI5</accession>
<reference evidence="2" key="1">
    <citation type="submission" date="2020-11" db="EMBL/GenBank/DDBJ databases">
        <title>Enhanced detection system for hospital associated transmission using whole genome sequencing surveillance.</title>
        <authorList>
            <person name="Harrison L.H."/>
            <person name="Van Tyne D."/>
            <person name="Marsh J.W."/>
            <person name="Griffith M.P."/>
            <person name="Snyder D.J."/>
            <person name="Cooper V.S."/>
            <person name="Mustapha M."/>
        </authorList>
    </citation>
    <scope>NUCLEOTIDE SEQUENCE</scope>
    <source>
        <strain evidence="2">PR00070</strain>
    </source>
</reference>
<dbReference type="EMBL" id="JADSJR010000003">
    <property type="protein sequence ID" value="MBG2913453.1"/>
    <property type="molecule type" value="Genomic_DNA"/>
</dbReference>